<dbReference type="InterPro" id="IPR013763">
    <property type="entry name" value="Cyclin-like_dom"/>
</dbReference>
<dbReference type="PRINTS" id="PR00685">
    <property type="entry name" value="TIFACTORIIB"/>
</dbReference>
<reference evidence="14" key="2">
    <citation type="submission" date="2022-01" db="EMBL/GenBank/DDBJ databases">
        <authorList>
            <person name="Hirooka S."/>
            <person name="Miyagishima S.Y."/>
        </authorList>
    </citation>
    <scope>NUCLEOTIDE SEQUENCE</scope>
    <source>
        <strain evidence="14">NBRC 102759</strain>
    </source>
</reference>
<evidence type="ECO:0000256" key="3">
    <source>
        <dbReference type="ARBA" id="ARBA00022723"/>
    </source>
</evidence>
<keyword evidence="5" id="KW-0862">Zinc</keyword>
<dbReference type="GO" id="GO:0005634">
    <property type="term" value="C:nucleus"/>
    <property type="evidence" value="ECO:0007669"/>
    <property type="project" value="UniProtKB-SubCell"/>
</dbReference>
<keyword evidence="3" id="KW-0479">Metal-binding</keyword>
<gene>
    <name evidence="14" type="ORF">GpartN1_g180.t1</name>
</gene>
<dbReference type="Pfam" id="PF08271">
    <property type="entry name" value="Zn_Ribbon_TF"/>
    <property type="match status" value="1"/>
</dbReference>
<keyword evidence="9" id="KW-0539">Nucleus</keyword>
<organism evidence="14 15">
    <name type="scientific">Galdieria partita</name>
    <dbReference type="NCBI Taxonomy" id="83374"/>
    <lineage>
        <taxon>Eukaryota</taxon>
        <taxon>Rhodophyta</taxon>
        <taxon>Bangiophyceae</taxon>
        <taxon>Galdieriales</taxon>
        <taxon>Galdieriaceae</taxon>
        <taxon>Galdieria</taxon>
    </lineage>
</organism>
<evidence type="ECO:0000256" key="9">
    <source>
        <dbReference type="ARBA" id="ARBA00023242"/>
    </source>
</evidence>
<dbReference type="InterPro" id="IPR000812">
    <property type="entry name" value="TFIIB"/>
</dbReference>
<dbReference type="SMART" id="SM00385">
    <property type="entry name" value="CYCLIN"/>
    <property type="match status" value="2"/>
</dbReference>
<dbReference type="PANTHER" id="PTHR11618:SF4">
    <property type="entry name" value="TRANSCRIPTION FACTOR IIIB 90 KDA SUBUNIT"/>
    <property type="match status" value="1"/>
</dbReference>
<dbReference type="InterPro" id="IPR013137">
    <property type="entry name" value="Znf_TFIIB"/>
</dbReference>
<dbReference type="CDD" id="cd20554">
    <property type="entry name" value="CYCLIN_TFIIIB90_rpt2"/>
    <property type="match status" value="1"/>
</dbReference>
<evidence type="ECO:0000256" key="12">
    <source>
        <dbReference type="SAM" id="MobiDB-lite"/>
    </source>
</evidence>
<dbReference type="GO" id="GO:0070897">
    <property type="term" value="P:transcription preinitiation complex assembly"/>
    <property type="evidence" value="ECO:0007669"/>
    <property type="project" value="InterPro"/>
</dbReference>
<dbReference type="PANTHER" id="PTHR11618">
    <property type="entry name" value="TRANSCRIPTION INITIATION FACTOR IIB-RELATED"/>
    <property type="match status" value="1"/>
</dbReference>
<dbReference type="GO" id="GO:0097550">
    <property type="term" value="C:transcription preinitiation complex"/>
    <property type="evidence" value="ECO:0007669"/>
    <property type="project" value="TreeGrafter"/>
</dbReference>
<dbReference type="SUPFAM" id="SSF57783">
    <property type="entry name" value="Zinc beta-ribbon"/>
    <property type="match status" value="1"/>
</dbReference>
<evidence type="ECO:0000256" key="1">
    <source>
        <dbReference type="ARBA" id="ARBA00004123"/>
    </source>
</evidence>
<feature type="compositionally biased region" description="Basic residues" evidence="12">
    <location>
        <begin position="483"/>
        <end position="492"/>
    </location>
</feature>
<evidence type="ECO:0000256" key="11">
    <source>
        <dbReference type="PROSITE-ProRule" id="PRU00469"/>
    </source>
</evidence>
<evidence type="ECO:0000256" key="8">
    <source>
        <dbReference type="ARBA" id="ARBA00023163"/>
    </source>
</evidence>
<dbReference type="GO" id="GO:0008270">
    <property type="term" value="F:zinc ion binding"/>
    <property type="evidence" value="ECO:0007669"/>
    <property type="project" value="UniProtKB-KW"/>
</dbReference>
<dbReference type="OrthoDB" id="511529at2759"/>
<keyword evidence="6" id="KW-0805">Transcription regulation</keyword>
<proteinExistence type="inferred from homology"/>
<evidence type="ECO:0000256" key="6">
    <source>
        <dbReference type="ARBA" id="ARBA00023015"/>
    </source>
</evidence>
<dbReference type="EMBL" id="BQMJ01000002">
    <property type="protein sequence ID" value="GJQ08389.1"/>
    <property type="molecule type" value="Genomic_DNA"/>
</dbReference>
<dbReference type="CDD" id="cd20553">
    <property type="entry name" value="CYCLIN_TFIIIB90_rpt1"/>
    <property type="match status" value="1"/>
</dbReference>
<feature type="compositionally biased region" description="Acidic residues" evidence="12">
    <location>
        <begin position="416"/>
        <end position="428"/>
    </location>
</feature>
<comment type="subcellular location">
    <subcellularLocation>
        <location evidence="1">Nucleus</location>
    </subcellularLocation>
</comment>
<feature type="region of interest" description="Disordered" evidence="12">
    <location>
        <begin position="528"/>
        <end position="551"/>
    </location>
</feature>
<dbReference type="Proteomes" id="UP001061958">
    <property type="component" value="Unassembled WGS sequence"/>
</dbReference>
<accession>A0A9C7PQE3</accession>
<evidence type="ECO:0000256" key="5">
    <source>
        <dbReference type="ARBA" id="ARBA00022833"/>
    </source>
</evidence>
<feature type="region of interest" description="Disordered" evidence="12">
    <location>
        <begin position="408"/>
        <end position="428"/>
    </location>
</feature>
<keyword evidence="7" id="KW-0010">Activator</keyword>
<dbReference type="GO" id="GO:0017025">
    <property type="term" value="F:TBP-class protein binding"/>
    <property type="evidence" value="ECO:0007669"/>
    <property type="project" value="InterPro"/>
</dbReference>
<dbReference type="Gene3D" id="1.20.5.650">
    <property type="entry name" value="Single helix bin"/>
    <property type="match status" value="1"/>
</dbReference>
<dbReference type="InterPro" id="IPR011665">
    <property type="entry name" value="BRF1_TBP-bd_dom"/>
</dbReference>
<dbReference type="GO" id="GO:0000126">
    <property type="term" value="C:transcription factor TFIIIB complex"/>
    <property type="evidence" value="ECO:0007669"/>
    <property type="project" value="TreeGrafter"/>
</dbReference>
<keyword evidence="15" id="KW-1185">Reference proteome</keyword>
<dbReference type="InterPro" id="IPR013150">
    <property type="entry name" value="TFIIB_cyclin"/>
</dbReference>
<evidence type="ECO:0000256" key="4">
    <source>
        <dbReference type="ARBA" id="ARBA00022771"/>
    </source>
</evidence>
<sequence length="551" mass="61832">MTTSVDDEPWHEALHEHSAISNTGKNCPHCGSNDLEHDVAQGNTFCTHCGCIVEENTIVSEVTFVEGPGGHSSVVGQFVDSSGFVPSSGVTIPGLSKESREATRNNGRKIIAEVVGALHLNSSQEEQAFRMFLLAVEHNFLQGRKASNVCASCLYIVCRREKTPHLLIDFSDYLQTNVYDLGRTFLKFARILNLSLPIIDPSLYIHRFASKLGFEEKTHAVATSALRLIARMKRDWIHTGRRPSGLCGAALFVAAKMHGFYRSQREIVTVVRIGDVTLRKRLLELEETPSALLTADEIDAMGGDDGNVEALNDANKLKESDPPSFKRRRNLERYVEEDVIEREMNEVLNSEEVKRIERGEQSAESLTHPIFSDEFSSDTFSRVTDETTPGCLDNSVALNASETSAINSYSQRSLQDEDTIENDDDGEDLDLFDIDEEELNSYLNNEEEEQQKRELWTRLNQDYLERQAEMAQNETEGSPAVEKKRRRSRRASSRASHGTDSTVDAVLGALSEKKVSKKVNYAALQELFRFNDDNNLSNPSNEEDSDRNKEQ</sequence>
<keyword evidence="4 11" id="KW-0863">Zinc-finger</keyword>
<evidence type="ECO:0000256" key="7">
    <source>
        <dbReference type="ARBA" id="ARBA00023159"/>
    </source>
</evidence>
<feature type="domain" description="TFIIB-type" evidence="13">
    <location>
        <begin position="23"/>
        <end position="54"/>
    </location>
</feature>
<dbReference type="Pfam" id="PF07741">
    <property type="entry name" value="BRF1"/>
    <property type="match status" value="1"/>
</dbReference>
<dbReference type="GO" id="GO:0000995">
    <property type="term" value="F:RNA polymerase III general transcription initiation factor activity"/>
    <property type="evidence" value="ECO:0007669"/>
    <property type="project" value="TreeGrafter"/>
</dbReference>
<evidence type="ECO:0000256" key="10">
    <source>
        <dbReference type="ARBA" id="ARBA00031009"/>
    </source>
</evidence>
<dbReference type="Pfam" id="PF00382">
    <property type="entry name" value="TFIIB"/>
    <property type="match status" value="2"/>
</dbReference>
<evidence type="ECO:0000256" key="2">
    <source>
        <dbReference type="ARBA" id="ARBA00010857"/>
    </source>
</evidence>
<dbReference type="AlphaFoldDB" id="A0A9C7PQE3"/>
<evidence type="ECO:0000313" key="15">
    <source>
        <dbReference type="Proteomes" id="UP001061958"/>
    </source>
</evidence>
<dbReference type="Gene3D" id="1.10.472.10">
    <property type="entry name" value="Cyclin-like"/>
    <property type="match status" value="2"/>
</dbReference>
<comment type="similarity">
    <text evidence="2">Belongs to the TFIIB family.</text>
</comment>
<dbReference type="Gene3D" id="2.20.25.10">
    <property type="match status" value="1"/>
</dbReference>
<evidence type="ECO:0000259" key="13">
    <source>
        <dbReference type="PROSITE" id="PS51134"/>
    </source>
</evidence>
<dbReference type="FunFam" id="1.10.472.10:FF:000007">
    <property type="entry name" value="Transcription factor IIIB 90 kDa subunit"/>
    <property type="match status" value="1"/>
</dbReference>
<protein>
    <recommendedName>
        <fullName evidence="10">B-related factor 1</fullName>
    </recommendedName>
</protein>
<reference evidence="14" key="1">
    <citation type="journal article" date="2022" name="Proc. Natl. Acad. Sci. U.S.A.">
        <title>Life cycle and functional genomics of the unicellular red alga Galdieria for elucidating algal and plant evolution and industrial use.</title>
        <authorList>
            <person name="Hirooka S."/>
            <person name="Itabashi T."/>
            <person name="Ichinose T.M."/>
            <person name="Onuma R."/>
            <person name="Fujiwara T."/>
            <person name="Yamashita S."/>
            <person name="Jong L.W."/>
            <person name="Tomita R."/>
            <person name="Iwane A.H."/>
            <person name="Miyagishima S.Y."/>
        </authorList>
    </citation>
    <scope>NUCLEOTIDE SEQUENCE</scope>
    <source>
        <strain evidence="14">NBRC 102759</strain>
    </source>
</reference>
<dbReference type="GO" id="GO:0001006">
    <property type="term" value="F:RNA polymerase III type 3 promoter sequence-specific DNA binding"/>
    <property type="evidence" value="ECO:0007669"/>
    <property type="project" value="TreeGrafter"/>
</dbReference>
<dbReference type="FunFam" id="1.10.472.10:FF:000002">
    <property type="entry name" value="Transcription factor IIIB 90 kDa subunit"/>
    <property type="match status" value="1"/>
</dbReference>
<dbReference type="InterPro" id="IPR036915">
    <property type="entry name" value="Cyclin-like_sf"/>
</dbReference>
<feature type="region of interest" description="Disordered" evidence="12">
    <location>
        <begin position="469"/>
        <end position="505"/>
    </location>
</feature>
<name>A0A9C7PQE3_9RHOD</name>
<dbReference type="SUPFAM" id="SSF47954">
    <property type="entry name" value="Cyclin-like"/>
    <property type="match status" value="2"/>
</dbReference>
<evidence type="ECO:0000313" key="14">
    <source>
        <dbReference type="EMBL" id="GJQ08389.1"/>
    </source>
</evidence>
<keyword evidence="8" id="KW-0804">Transcription</keyword>
<dbReference type="PROSITE" id="PS51134">
    <property type="entry name" value="ZF_TFIIB"/>
    <property type="match status" value="1"/>
</dbReference>
<comment type="caution">
    <text evidence="14">The sequence shown here is derived from an EMBL/GenBank/DDBJ whole genome shotgun (WGS) entry which is preliminary data.</text>
</comment>